<keyword evidence="3" id="KW-0436">Ligase</keyword>
<dbReference type="PANTHER" id="PTHR45527:SF16">
    <property type="entry name" value="NONRIBOSOMAL PEPTIDE SYNTHASE ATNA-RELATED"/>
    <property type="match status" value="1"/>
</dbReference>
<dbReference type="Gene3D" id="3.30.559.30">
    <property type="entry name" value="Nonribosomal peptide synthetase, condensation domain"/>
    <property type="match status" value="1"/>
</dbReference>
<dbReference type="InterPro" id="IPR009081">
    <property type="entry name" value="PP-bd_ACP"/>
</dbReference>
<dbReference type="CDD" id="cd05918">
    <property type="entry name" value="A_NRPS_SidN3_like"/>
    <property type="match status" value="1"/>
</dbReference>
<dbReference type="InterPro" id="IPR023213">
    <property type="entry name" value="CAT-like_dom_sf"/>
</dbReference>
<evidence type="ECO:0000313" key="6">
    <source>
        <dbReference type="Proteomes" id="UP000799438"/>
    </source>
</evidence>
<dbReference type="InterPro" id="IPR000873">
    <property type="entry name" value="AMP-dep_synth/lig_dom"/>
</dbReference>
<dbReference type="GO" id="GO:0043041">
    <property type="term" value="P:amino acid activation for nonribosomal peptide biosynthetic process"/>
    <property type="evidence" value="ECO:0007669"/>
    <property type="project" value="TreeGrafter"/>
</dbReference>
<dbReference type="InterPro" id="IPR006162">
    <property type="entry name" value="Ppantetheine_attach_site"/>
</dbReference>
<dbReference type="PROSITE" id="PS50075">
    <property type="entry name" value="CARRIER"/>
    <property type="match status" value="1"/>
</dbReference>
<feature type="domain" description="Carrier" evidence="4">
    <location>
        <begin position="533"/>
        <end position="609"/>
    </location>
</feature>
<keyword evidence="6" id="KW-1185">Reference proteome</keyword>
<dbReference type="InterPro" id="IPR036736">
    <property type="entry name" value="ACP-like_sf"/>
</dbReference>
<dbReference type="Pfam" id="PF00501">
    <property type="entry name" value="AMP-binding"/>
    <property type="match status" value="1"/>
</dbReference>
<accession>A0A6A6AUI0</accession>
<dbReference type="NCBIfam" id="TIGR01733">
    <property type="entry name" value="AA-adenyl-dom"/>
    <property type="match status" value="1"/>
</dbReference>
<dbReference type="Pfam" id="PF00668">
    <property type="entry name" value="Condensation"/>
    <property type="match status" value="1"/>
</dbReference>
<evidence type="ECO:0000256" key="1">
    <source>
        <dbReference type="ARBA" id="ARBA00022450"/>
    </source>
</evidence>
<evidence type="ECO:0000256" key="2">
    <source>
        <dbReference type="ARBA" id="ARBA00022553"/>
    </source>
</evidence>
<dbReference type="Proteomes" id="UP000799438">
    <property type="component" value="Unassembled WGS sequence"/>
</dbReference>
<dbReference type="SUPFAM" id="SSF52777">
    <property type="entry name" value="CoA-dependent acyltransferases"/>
    <property type="match status" value="2"/>
</dbReference>
<evidence type="ECO:0000313" key="5">
    <source>
        <dbReference type="EMBL" id="KAF2135672.1"/>
    </source>
</evidence>
<dbReference type="GO" id="GO:0044550">
    <property type="term" value="P:secondary metabolite biosynthetic process"/>
    <property type="evidence" value="ECO:0007669"/>
    <property type="project" value="TreeGrafter"/>
</dbReference>
<reference evidence="5" key="1">
    <citation type="journal article" date="2020" name="Stud. Mycol.">
        <title>101 Dothideomycetes genomes: a test case for predicting lifestyles and emergence of pathogens.</title>
        <authorList>
            <person name="Haridas S."/>
            <person name="Albert R."/>
            <person name="Binder M."/>
            <person name="Bloem J."/>
            <person name="Labutti K."/>
            <person name="Salamov A."/>
            <person name="Andreopoulos B."/>
            <person name="Baker S."/>
            <person name="Barry K."/>
            <person name="Bills G."/>
            <person name="Bluhm B."/>
            <person name="Cannon C."/>
            <person name="Castanera R."/>
            <person name="Culley D."/>
            <person name="Daum C."/>
            <person name="Ezra D."/>
            <person name="Gonzalez J."/>
            <person name="Henrissat B."/>
            <person name="Kuo A."/>
            <person name="Liang C."/>
            <person name="Lipzen A."/>
            <person name="Lutzoni F."/>
            <person name="Magnuson J."/>
            <person name="Mondo S."/>
            <person name="Nolan M."/>
            <person name="Ohm R."/>
            <person name="Pangilinan J."/>
            <person name="Park H.-J."/>
            <person name="Ramirez L."/>
            <person name="Alfaro M."/>
            <person name="Sun H."/>
            <person name="Tritt A."/>
            <person name="Yoshinaga Y."/>
            <person name="Zwiers L.-H."/>
            <person name="Turgeon B."/>
            <person name="Goodwin S."/>
            <person name="Spatafora J."/>
            <person name="Crous P."/>
            <person name="Grigoriev I."/>
        </authorList>
    </citation>
    <scope>NUCLEOTIDE SEQUENCE</scope>
    <source>
        <strain evidence="5">CBS 121167</strain>
    </source>
</reference>
<dbReference type="SUPFAM" id="SSF56801">
    <property type="entry name" value="Acetyl-CoA synthetase-like"/>
    <property type="match status" value="1"/>
</dbReference>
<dbReference type="Pfam" id="PF00550">
    <property type="entry name" value="PP-binding"/>
    <property type="match status" value="1"/>
</dbReference>
<dbReference type="AlphaFoldDB" id="A0A6A6AUI0"/>
<dbReference type="InterPro" id="IPR001242">
    <property type="entry name" value="Condensation_dom"/>
</dbReference>
<keyword evidence="1" id="KW-0596">Phosphopantetheine</keyword>
<dbReference type="Gene3D" id="1.10.1200.10">
    <property type="entry name" value="ACP-like"/>
    <property type="match status" value="1"/>
</dbReference>
<proteinExistence type="predicted"/>
<dbReference type="PROSITE" id="PS00012">
    <property type="entry name" value="PHOSPHOPANTETHEINE"/>
    <property type="match status" value="1"/>
</dbReference>
<dbReference type="SUPFAM" id="SSF47336">
    <property type="entry name" value="ACP-like"/>
    <property type="match status" value="1"/>
</dbReference>
<dbReference type="OrthoDB" id="416786at2759"/>
<dbReference type="Gene3D" id="3.40.50.12780">
    <property type="entry name" value="N-terminal domain of ligase-like"/>
    <property type="match status" value="1"/>
</dbReference>
<dbReference type="InterPro" id="IPR045851">
    <property type="entry name" value="AMP-bd_C_sf"/>
</dbReference>
<dbReference type="Gene3D" id="3.30.559.10">
    <property type="entry name" value="Chloramphenicol acetyltransferase-like domain"/>
    <property type="match status" value="1"/>
</dbReference>
<dbReference type="EMBL" id="ML995560">
    <property type="protein sequence ID" value="KAF2135672.1"/>
    <property type="molecule type" value="Genomic_DNA"/>
</dbReference>
<dbReference type="GeneID" id="54296026"/>
<dbReference type="GO" id="GO:0031177">
    <property type="term" value="F:phosphopantetheine binding"/>
    <property type="evidence" value="ECO:0007669"/>
    <property type="project" value="TreeGrafter"/>
</dbReference>
<name>A0A6A6AUI0_9PEZI</name>
<protein>
    <recommendedName>
        <fullName evidence="4">Carrier domain-containing protein</fullName>
    </recommendedName>
</protein>
<evidence type="ECO:0000256" key="3">
    <source>
        <dbReference type="ARBA" id="ARBA00022598"/>
    </source>
</evidence>
<dbReference type="GO" id="GO:0005737">
    <property type="term" value="C:cytoplasm"/>
    <property type="evidence" value="ECO:0007669"/>
    <property type="project" value="TreeGrafter"/>
</dbReference>
<keyword evidence="2" id="KW-0597">Phosphoprotein</keyword>
<sequence length="1038" mass="114289">MQPTCGDRLVHTLFQEHVRSRPNAPAIWDWDYRFTYRELDHLSSRLASHLSSVGVGPDVIVPILSDQSALGIAAMLAVSKAGGAFAALDTNNPEERLEEMIKDTQATTLLVSPTQSTQFSEIPGLSTVEIESFVRTASPESAPPQCNASPSDLMYTIWTSGSTGRPKGVMVPHRAFLTSALAYGADQGITFRSRVLQFASYAFDMSIMEIFTTLIFGGCVCVPGDQERFGGITDFVNRTGVNTLYLTPSYTQLLDPVDMPSVTTLVVGGEAVPSSLVEKWSSHVGVYIAYGLTETAIQAAGGWADATAPVTGLIGRPTGCRVSIVSENDHNELVRTGETGELLIEGPTLARGYLGDDEQTKASFVYLSESRRAYKTGDLVHQAPDGNIIYEGRKDTQIKIRGIRFELTEIEANLSRVLSPDSKICVEMVEIASQPRLAVFFGTEVRTSGPYISPAVCWHKVENVLAQAPRIRENLAKVLPASAIPSLYIPIAFIPLTSATKVDRRKLREILEDLTISEVQMLQSSAKSRQATRPWSAGESTMRELWALVLNREPESIRQYDNFIQLGGDSITSIRLVSAARERGLALTSSLILSTPVLSDLAEKAVPESEPESIEPFMLVPGVSPENLPIEDEVEDILPMTTNQMRWYSKTLVKPDAWLDQHHFRLPPDVDLVRFTKALNHTIAAAELLRARVVVVAGPERKLLQAIIKFHPVVPAVINDTLETYLKQDLQNPMGLGAPLSRYAIVREPDSSQIFVWTLHHAIYDGYSIAMLLQTIDDFYHGKHPAPFTPFNRYLMGPSEKEIAQGETFWKAYLGESSSWAAFPSLPPPEEKRAPCMQQFLWTMSLFPSPASAITAGTVIRVAYATALSIHSTNTLTNNDNSVLFLETLGGRNSTLPGIERIVGPTLLTCATKLRPFSASEPRSHVLADAQTSLIARIQHENFPLPRLLPLLPRLELRSLLMIEDADTFLATRPDGYLFGDGTSVLRLDEGDAMPVIFRCTIRGDVIDVDVRFDECVIGRKEVEAFVETFLAEVDGDM</sequence>
<dbReference type="FunFam" id="3.40.50.980:FF:000001">
    <property type="entry name" value="Non-ribosomal peptide synthetase"/>
    <property type="match status" value="1"/>
</dbReference>
<dbReference type="RefSeq" id="XP_033391390.1">
    <property type="nucleotide sequence ID" value="XM_033538530.1"/>
</dbReference>
<dbReference type="InterPro" id="IPR042099">
    <property type="entry name" value="ANL_N_sf"/>
</dbReference>
<dbReference type="PANTHER" id="PTHR45527">
    <property type="entry name" value="NONRIBOSOMAL PEPTIDE SYNTHETASE"/>
    <property type="match status" value="1"/>
</dbReference>
<organism evidence="5 6">
    <name type="scientific">Aplosporella prunicola CBS 121167</name>
    <dbReference type="NCBI Taxonomy" id="1176127"/>
    <lineage>
        <taxon>Eukaryota</taxon>
        <taxon>Fungi</taxon>
        <taxon>Dikarya</taxon>
        <taxon>Ascomycota</taxon>
        <taxon>Pezizomycotina</taxon>
        <taxon>Dothideomycetes</taxon>
        <taxon>Dothideomycetes incertae sedis</taxon>
        <taxon>Botryosphaeriales</taxon>
        <taxon>Aplosporellaceae</taxon>
        <taxon>Aplosporella</taxon>
    </lineage>
</organism>
<dbReference type="InterPro" id="IPR010071">
    <property type="entry name" value="AA_adenyl_dom"/>
</dbReference>
<evidence type="ECO:0000259" key="4">
    <source>
        <dbReference type="PROSITE" id="PS50075"/>
    </source>
</evidence>
<gene>
    <name evidence="5" type="ORF">K452DRAFT_260320</name>
</gene>
<dbReference type="Gene3D" id="3.30.300.30">
    <property type="match status" value="1"/>
</dbReference>
<dbReference type="GO" id="GO:0016874">
    <property type="term" value="F:ligase activity"/>
    <property type="evidence" value="ECO:0007669"/>
    <property type="project" value="UniProtKB-KW"/>
</dbReference>